<protein>
    <recommendedName>
        <fullName evidence="4">Transporter</fullName>
    </recommendedName>
</protein>
<dbReference type="Pfam" id="PF12084">
    <property type="entry name" value="DUF3561"/>
    <property type="match status" value="1"/>
</dbReference>
<dbReference type="AlphaFoldDB" id="A0A2N5A5Z3"/>
<reference evidence="2 3" key="1">
    <citation type="submission" date="2017-11" db="EMBL/GenBank/DDBJ databases">
        <authorList>
            <person name="Han C.G."/>
        </authorList>
    </citation>
    <scope>NUCLEOTIDE SEQUENCE [LARGE SCALE GENOMIC DNA]</scope>
    <source>
        <strain evidence="2 3">A5</strain>
    </source>
</reference>
<accession>A0A2N5A5Z3</accession>
<evidence type="ECO:0000256" key="1">
    <source>
        <dbReference type="SAM" id="Phobius"/>
    </source>
</evidence>
<feature type="non-terminal residue" evidence="2">
    <location>
        <position position="1"/>
    </location>
</feature>
<name>A0A2N5A5Z3_KLEVA</name>
<feature type="transmembrane region" description="Helical" evidence="1">
    <location>
        <begin position="16"/>
        <end position="39"/>
    </location>
</feature>
<proteinExistence type="predicted"/>
<reference evidence="2 3" key="2">
    <citation type="submission" date="2018-01" db="EMBL/GenBank/DDBJ databases">
        <title>Genomic study of Klebsiella pneumoniae.</title>
        <authorList>
            <person name="Yang Y."/>
            <person name="Bicalho R."/>
        </authorList>
    </citation>
    <scope>NUCLEOTIDE SEQUENCE [LARGE SCALE GENOMIC DNA]</scope>
    <source>
        <strain evidence="2 3">A5</strain>
    </source>
</reference>
<organism evidence="2 3">
    <name type="scientific">Klebsiella variicola</name>
    <dbReference type="NCBI Taxonomy" id="244366"/>
    <lineage>
        <taxon>Bacteria</taxon>
        <taxon>Pseudomonadati</taxon>
        <taxon>Pseudomonadota</taxon>
        <taxon>Gammaproteobacteria</taxon>
        <taxon>Enterobacterales</taxon>
        <taxon>Enterobacteriaceae</taxon>
        <taxon>Klebsiella/Raoultella group</taxon>
        <taxon>Klebsiella</taxon>
        <taxon>Klebsiella pneumoniae complex</taxon>
    </lineage>
</organism>
<sequence>AVVAGIALHSLLNGKLVYSASATILTVGLMFALLFLWLLG</sequence>
<gene>
    <name evidence="2" type="ORF">CWM98_31940</name>
</gene>
<dbReference type="Proteomes" id="UP000234473">
    <property type="component" value="Unassembled WGS sequence"/>
</dbReference>
<evidence type="ECO:0008006" key="4">
    <source>
        <dbReference type="Google" id="ProtNLM"/>
    </source>
</evidence>
<keyword evidence="1" id="KW-0812">Transmembrane</keyword>
<comment type="caution">
    <text evidence="2">The sequence shown here is derived from an EMBL/GenBank/DDBJ whole genome shotgun (WGS) entry which is preliminary data.</text>
</comment>
<dbReference type="EMBL" id="PICB01002448">
    <property type="protein sequence ID" value="PLP38748.1"/>
    <property type="molecule type" value="Genomic_DNA"/>
</dbReference>
<evidence type="ECO:0000313" key="2">
    <source>
        <dbReference type="EMBL" id="PLP38748.1"/>
    </source>
</evidence>
<evidence type="ECO:0000313" key="3">
    <source>
        <dbReference type="Proteomes" id="UP000234473"/>
    </source>
</evidence>
<keyword evidence="1" id="KW-1133">Transmembrane helix</keyword>
<dbReference type="InterPro" id="IPR022721">
    <property type="entry name" value="DUF3561"/>
</dbReference>
<keyword evidence="1" id="KW-0472">Membrane</keyword>